<proteinExistence type="predicted"/>
<keyword evidence="2" id="KW-0547">Nucleotide-binding</keyword>
<accession>A0A166NSN3</accession>
<feature type="region of interest" description="Disordered" evidence="1">
    <location>
        <begin position="86"/>
        <end position="110"/>
    </location>
</feature>
<gene>
    <name evidence="2" type="ORF">CT0861_05994</name>
</gene>
<dbReference type="Gene3D" id="3.40.50.300">
    <property type="entry name" value="P-loop containing nucleotide triphosphate hydrolases"/>
    <property type="match status" value="1"/>
</dbReference>
<organism evidence="2 3">
    <name type="scientific">Colletotrichum tofieldiae</name>
    <dbReference type="NCBI Taxonomy" id="708197"/>
    <lineage>
        <taxon>Eukaryota</taxon>
        <taxon>Fungi</taxon>
        <taxon>Dikarya</taxon>
        <taxon>Ascomycota</taxon>
        <taxon>Pezizomycotina</taxon>
        <taxon>Sordariomycetes</taxon>
        <taxon>Hypocreomycetidae</taxon>
        <taxon>Glomerellales</taxon>
        <taxon>Glomerellaceae</taxon>
        <taxon>Colletotrichum</taxon>
        <taxon>Colletotrichum spaethianum species complex</taxon>
    </lineage>
</organism>
<dbReference type="GO" id="GO:0005524">
    <property type="term" value="F:ATP binding"/>
    <property type="evidence" value="ECO:0007669"/>
    <property type="project" value="UniProtKB-KW"/>
</dbReference>
<keyword evidence="3" id="KW-1185">Reference proteome</keyword>
<sequence length="110" mass="12523">MGIGNNESFLLGASYPPPKSYFLTKQLAPWIARRRRLRRNMLVLAHKISLAQNSDKIVVMDADQVLGGEKDHAQLMAMDGAYTRPVQARDLEQHRHKKDEPEGDELEVIE</sequence>
<name>A0A166NSN3_9PEZI</name>
<dbReference type="EMBL" id="LFIV01000191">
    <property type="protein sequence ID" value="KZL66017.1"/>
    <property type="molecule type" value="Genomic_DNA"/>
</dbReference>
<dbReference type="Proteomes" id="UP000076552">
    <property type="component" value="Unassembled WGS sequence"/>
</dbReference>
<feature type="compositionally biased region" description="Acidic residues" evidence="1">
    <location>
        <begin position="101"/>
        <end position="110"/>
    </location>
</feature>
<keyword evidence="2" id="KW-0067">ATP-binding</keyword>
<dbReference type="InterPro" id="IPR027417">
    <property type="entry name" value="P-loop_NTPase"/>
</dbReference>
<reference evidence="2 3" key="1">
    <citation type="submission" date="2015-06" db="EMBL/GenBank/DDBJ databases">
        <title>Survival trade-offs in plant roots during colonization by closely related pathogenic and mutualistic fungi.</title>
        <authorList>
            <person name="Hacquard S."/>
            <person name="Kracher B."/>
            <person name="Hiruma K."/>
            <person name="Weinman A."/>
            <person name="Muench P."/>
            <person name="Garrido Oter R."/>
            <person name="Ver Loren van Themaat E."/>
            <person name="Dallerey J.-F."/>
            <person name="Damm U."/>
            <person name="Henrissat B."/>
            <person name="Lespinet O."/>
            <person name="Thon M."/>
            <person name="Kemen E."/>
            <person name="McHardy A.C."/>
            <person name="Schulze-Lefert P."/>
            <person name="O'Connell R.J."/>
        </authorList>
    </citation>
    <scope>NUCLEOTIDE SEQUENCE [LARGE SCALE GENOMIC DNA]</scope>
    <source>
        <strain evidence="2 3">0861</strain>
    </source>
</reference>
<evidence type="ECO:0000256" key="1">
    <source>
        <dbReference type="SAM" id="MobiDB-lite"/>
    </source>
</evidence>
<protein>
    <submittedName>
        <fullName evidence="2">ATP-binding cassette sub-family B member</fullName>
    </submittedName>
</protein>
<evidence type="ECO:0000313" key="2">
    <source>
        <dbReference type="EMBL" id="KZL66017.1"/>
    </source>
</evidence>
<dbReference type="AlphaFoldDB" id="A0A166NSN3"/>
<comment type="caution">
    <text evidence="2">The sequence shown here is derived from an EMBL/GenBank/DDBJ whole genome shotgun (WGS) entry which is preliminary data.</text>
</comment>
<evidence type="ECO:0000313" key="3">
    <source>
        <dbReference type="Proteomes" id="UP000076552"/>
    </source>
</evidence>